<evidence type="ECO:0000259" key="6">
    <source>
        <dbReference type="Pfam" id="PF00884"/>
    </source>
</evidence>
<dbReference type="InterPro" id="IPR000917">
    <property type="entry name" value="Sulfatase_N"/>
</dbReference>
<dbReference type="PANTHER" id="PTHR42693:SF53">
    <property type="entry name" value="ENDO-4-O-SULFATASE"/>
    <property type="match status" value="1"/>
</dbReference>
<dbReference type="SUPFAM" id="SSF53649">
    <property type="entry name" value="Alkaline phosphatase-like"/>
    <property type="match status" value="1"/>
</dbReference>
<evidence type="ECO:0000256" key="2">
    <source>
        <dbReference type="ARBA" id="ARBA00022723"/>
    </source>
</evidence>
<feature type="non-terminal residue" evidence="7">
    <location>
        <position position="565"/>
    </location>
</feature>
<name>A0A382CLV9_9ZZZZ</name>
<organism evidence="7">
    <name type="scientific">marine metagenome</name>
    <dbReference type="NCBI Taxonomy" id="408172"/>
    <lineage>
        <taxon>unclassified sequences</taxon>
        <taxon>metagenomes</taxon>
        <taxon>ecological metagenomes</taxon>
    </lineage>
</organism>
<sequence length="565" mass="61932">MKQALFALLAASFGLSGLFAAESPNVILMMADDMGMGDTSAYQDFTGNADDAQLHTPQMDRLARMGVRFTDAHTPSSRCTPTRYGLLTGRYAWRNRLKYWVLYGVQGDPMIEADRPTLATLFRSQGYATGMVGKWHLGLRYSRTDGSPAAGWQDADLEKPLADGPADHGFDFCRFTSRSHGTSGPDAGKKGVRTGKNKRGDRNKPTQAIGPGHVHGRVSVSANGNGKQLHKEGPDAYVLHALGSRHSNSALEFLQKHLAGKKSTKKPFFLYYACNSNHGPYTPDKEIGGKPVAGAGRTVSGKPMQTRYDYIYENDVALGRLLDYLKSTDDPRRPGKKLLGNTIVIFTSDNGAEIGAKTATGPFRSNKGSVYEGGHRVPFMVAWPEGKVGDGNGKTPGKTSAELLGLQDMYATFSKILEVPLPDLKAGQKGAEDSFSVLPAWRGEKLVRRPMIFNDHKEGKDGAAGAIRLDNPRIGGKTIEGKWKMFFDASLLRAGKAKPLELYDLATDPKEENNRIKEEKLQPLVKRLVFQALLHRNAGGHRIAAFAPSKRIVFDWRQDKQPEEI</sequence>
<keyword evidence="4" id="KW-0106">Calcium</keyword>
<feature type="region of interest" description="Disordered" evidence="5">
    <location>
        <begin position="179"/>
        <end position="216"/>
    </location>
</feature>
<evidence type="ECO:0000256" key="5">
    <source>
        <dbReference type="SAM" id="MobiDB-lite"/>
    </source>
</evidence>
<gene>
    <name evidence="7" type="ORF">METZ01_LOCUS179960</name>
</gene>
<dbReference type="PROSITE" id="PS00149">
    <property type="entry name" value="SULFATASE_2"/>
    <property type="match status" value="1"/>
</dbReference>
<accession>A0A382CLV9</accession>
<evidence type="ECO:0000313" key="7">
    <source>
        <dbReference type="EMBL" id="SVB27106.1"/>
    </source>
</evidence>
<protein>
    <recommendedName>
        <fullName evidence="6">Sulfatase N-terminal domain-containing protein</fullName>
    </recommendedName>
</protein>
<dbReference type="GO" id="GO:0004065">
    <property type="term" value="F:arylsulfatase activity"/>
    <property type="evidence" value="ECO:0007669"/>
    <property type="project" value="TreeGrafter"/>
</dbReference>
<comment type="similarity">
    <text evidence="1">Belongs to the sulfatase family.</text>
</comment>
<dbReference type="EMBL" id="UINC01035151">
    <property type="protein sequence ID" value="SVB27106.1"/>
    <property type="molecule type" value="Genomic_DNA"/>
</dbReference>
<dbReference type="Gene3D" id="3.40.720.10">
    <property type="entry name" value="Alkaline Phosphatase, subunit A"/>
    <property type="match status" value="1"/>
</dbReference>
<reference evidence="7" key="1">
    <citation type="submission" date="2018-05" db="EMBL/GenBank/DDBJ databases">
        <authorList>
            <person name="Lanie J.A."/>
            <person name="Ng W.-L."/>
            <person name="Kazmierczak K.M."/>
            <person name="Andrzejewski T.M."/>
            <person name="Davidsen T.M."/>
            <person name="Wayne K.J."/>
            <person name="Tettelin H."/>
            <person name="Glass J.I."/>
            <person name="Rusch D."/>
            <person name="Podicherti R."/>
            <person name="Tsui H.-C.T."/>
            <person name="Winkler M.E."/>
        </authorList>
    </citation>
    <scope>NUCLEOTIDE SEQUENCE</scope>
</reference>
<proteinExistence type="inferred from homology"/>
<evidence type="ECO:0000256" key="1">
    <source>
        <dbReference type="ARBA" id="ARBA00008779"/>
    </source>
</evidence>
<dbReference type="PANTHER" id="PTHR42693">
    <property type="entry name" value="ARYLSULFATASE FAMILY MEMBER"/>
    <property type="match status" value="1"/>
</dbReference>
<dbReference type="InterPro" id="IPR017850">
    <property type="entry name" value="Alkaline_phosphatase_core_sf"/>
</dbReference>
<dbReference type="InterPro" id="IPR050738">
    <property type="entry name" value="Sulfatase"/>
</dbReference>
<evidence type="ECO:0000256" key="4">
    <source>
        <dbReference type="ARBA" id="ARBA00022837"/>
    </source>
</evidence>
<dbReference type="CDD" id="cd16143">
    <property type="entry name" value="ARS_like"/>
    <property type="match status" value="1"/>
</dbReference>
<dbReference type="InterPro" id="IPR024607">
    <property type="entry name" value="Sulfatase_CS"/>
</dbReference>
<dbReference type="Pfam" id="PF00884">
    <property type="entry name" value="Sulfatase"/>
    <property type="match status" value="1"/>
</dbReference>
<keyword evidence="2" id="KW-0479">Metal-binding</keyword>
<feature type="domain" description="Sulfatase N-terminal" evidence="6">
    <location>
        <begin position="24"/>
        <end position="417"/>
    </location>
</feature>
<dbReference type="AlphaFoldDB" id="A0A382CLV9"/>
<keyword evidence="3" id="KW-0378">Hydrolase</keyword>
<evidence type="ECO:0000256" key="3">
    <source>
        <dbReference type="ARBA" id="ARBA00022801"/>
    </source>
</evidence>
<dbReference type="GO" id="GO:0046872">
    <property type="term" value="F:metal ion binding"/>
    <property type="evidence" value="ECO:0007669"/>
    <property type="project" value="UniProtKB-KW"/>
</dbReference>